<proteinExistence type="predicted"/>
<evidence type="ECO:0000259" key="1">
    <source>
        <dbReference type="PROSITE" id="PS50943"/>
    </source>
</evidence>
<feature type="domain" description="HTH cro/C1-type" evidence="1">
    <location>
        <begin position="106"/>
        <end position="127"/>
    </location>
</feature>
<gene>
    <name evidence="2" type="ORF">SAMN04488028_11310</name>
</gene>
<dbReference type="RefSeq" id="WP_073125522.1">
    <property type="nucleotide sequence ID" value="NZ_FRAA01000013.1"/>
</dbReference>
<dbReference type="PROSITE" id="PS50943">
    <property type="entry name" value="HTH_CROC1"/>
    <property type="match status" value="1"/>
</dbReference>
<dbReference type="Proteomes" id="UP000184474">
    <property type="component" value="Unassembled WGS sequence"/>
</dbReference>
<sequence>MKKKDIPQDESALKNVLREVVYAKDEDGKYTSALSQGWDVKKDALDNAWDDVNEKIEEAKQAVLSGEKSPVYYFKEKTLMDMPTITGYTGFWAITIKRHFKPSVFKKLSDHKLEKYAKAFDITIEELKSPDLS</sequence>
<dbReference type="EMBL" id="FRAA01000013">
    <property type="protein sequence ID" value="SHK93861.1"/>
    <property type="molecule type" value="Genomic_DNA"/>
</dbReference>
<dbReference type="InterPro" id="IPR001387">
    <property type="entry name" value="Cro/C1-type_HTH"/>
</dbReference>
<evidence type="ECO:0000313" key="2">
    <source>
        <dbReference type="EMBL" id="SHK93861.1"/>
    </source>
</evidence>
<dbReference type="STRING" id="156994.SAMN04488028_11310"/>
<accession>A0A1M6WJJ8</accession>
<evidence type="ECO:0000313" key="3">
    <source>
        <dbReference type="Proteomes" id="UP000184474"/>
    </source>
</evidence>
<keyword evidence="3" id="KW-1185">Reference proteome</keyword>
<name>A0A1M6WJJ8_REIAG</name>
<reference evidence="3" key="1">
    <citation type="submission" date="2016-11" db="EMBL/GenBank/DDBJ databases">
        <authorList>
            <person name="Varghese N."/>
            <person name="Submissions S."/>
        </authorList>
    </citation>
    <scope>NUCLEOTIDE SEQUENCE [LARGE SCALE GENOMIC DNA]</scope>
    <source>
        <strain evidence="3">DSM 26134</strain>
    </source>
</reference>
<organism evidence="2 3">
    <name type="scientific">Reichenbachiella agariperforans</name>
    <dbReference type="NCBI Taxonomy" id="156994"/>
    <lineage>
        <taxon>Bacteria</taxon>
        <taxon>Pseudomonadati</taxon>
        <taxon>Bacteroidota</taxon>
        <taxon>Cytophagia</taxon>
        <taxon>Cytophagales</taxon>
        <taxon>Reichenbachiellaceae</taxon>
        <taxon>Reichenbachiella</taxon>
    </lineage>
</organism>
<dbReference type="AlphaFoldDB" id="A0A1M6WJJ8"/>
<protein>
    <recommendedName>
        <fullName evidence="1">HTH cro/C1-type domain-containing protein</fullName>
    </recommendedName>
</protein>